<reference evidence="1" key="2">
    <citation type="submission" date="2019-01" db="UniProtKB">
        <authorList>
            <consortium name="EnsemblPlants"/>
        </authorList>
    </citation>
    <scope>IDENTIFICATION</scope>
    <source>
        <strain evidence="1">cv. Heinz 1706</strain>
    </source>
</reference>
<organism evidence="1">
    <name type="scientific">Solanum lycopersicum</name>
    <name type="common">Tomato</name>
    <name type="synonym">Lycopersicon esculentum</name>
    <dbReference type="NCBI Taxonomy" id="4081"/>
    <lineage>
        <taxon>Eukaryota</taxon>
        <taxon>Viridiplantae</taxon>
        <taxon>Streptophyta</taxon>
        <taxon>Embryophyta</taxon>
        <taxon>Tracheophyta</taxon>
        <taxon>Spermatophyta</taxon>
        <taxon>Magnoliopsida</taxon>
        <taxon>eudicotyledons</taxon>
        <taxon>Gunneridae</taxon>
        <taxon>Pentapetalae</taxon>
        <taxon>asterids</taxon>
        <taxon>lamiids</taxon>
        <taxon>Solanales</taxon>
        <taxon>Solanaceae</taxon>
        <taxon>Solanoideae</taxon>
        <taxon>Solaneae</taxon>
        <taxon>Solanum</taxon>
        <taxon>Solanum subgen. Lycopersicon</taxon>
    </lineage>
</organism>
<name>A0A3Q7HVV4_SOLLC</name>
<dbReference type="PaxDb" id="4081-Solyc09g005540.1.1"/>
<dbReference type="EnsemblPlants" id="Solyc09g005540.2.1">
    <property type="protein sequence ID" value="Solyc09g005540.2.1"/>
    <property type="gene ID" value="Solyc09g005540.2"/>
</dbReference>
<accession>A0A3Q7HVV4</accession>
<dbReference type="Proteomes" id="UP000004994">
    <property type="component" value="Chromosome 9"/>
</dbReference>
<sequence>MGFGQSGGRSTYEQAYMCGSLRAGGPQRYEQSPKVCRDAFSLQYSSNSGTGSLCSRQPFEQFGVAGKLDVGSGDHGTVQSSSAQESTSTVDLEAKLLESFRTMLLEMIKDTETAISCRKG</sequence>
<evidence type="ECO:0000313" key="2">
    <source>
        <dbReference type="Proteomes" id="UP000004994"/>
    </source>
</evidence>
<dbReference type="InParanoid" id="A0A3Q7HVV4"/>
<evidence type="ECO:0000313" key="1">
    <source>
        <dbReference type="EnsemblPlants" id="Solyc09g005540.2.1"/>
    </source>
</evidence>
<protein>
    <submittedName>
        <fullName evidence="1">Uncharacterized protein</fullName>
    </submittedName>
</protein>
<proteinExistence type="predicted"/>
<dbReference type="AlphaFoldDB" id="A0A3Q7HVV4"/>
<dbReference type="Gramene" id="Solyc09g005540.2.1">
    <property type="protein sequence ID" value="Solyc09g005540.2.1"/>
    <property type="gene ID" value="Solyc09g005540.2"/>
</dbReference>
<reference evidence="1" key="1">
    <citation type="journal article" date="2012" name="Nature">
        <title>The tomato genome sequence provides insights into fleshy fruit evolution.</title>
        <authorList>
            <consortium name="Tomato Genome Consortium"/>
        </authorList>
    </citation>
    <scope>NUCLEOTIDE SEQUENCE [LARGE SCALE GENOMIC DNA]</scope>
    <source>
        <strain evidence="1">cv. Heinz 1706</strain>
    </source>
</reference>
<keyword evidence="2" id="KW-1185">Reference proteome</keyword>